<comment type="caution">
    <text evidence="1">The sequence shown here is derived from an EMBL/GenBank/DDBJ whole genome shotgun (WGS) entry which is preliminary data.</text>
</comment>
<reference evidence="1" key="1">
    <citation type="submission" date="2020-05" db="EMBL/GenBank/DDBJ databases">
        <title>Large-scale comparative analyses of tick genomes elucidate their genetic diversity and vector capacities.</title>
        <authorList>
            <person name="Jia N."/>
            <person name="Wang J."/>
            <person name="Shi W."/>
            <person name="Du L."/>
            <person name="Sun Y."/>
            <person name="Zhan W."/>
            <person name="Jiang J."/>
            <person name="Wang Q."/>
            <person name="Zhang B."/>
            <person name="Ji P."/>
            <person name="Sakyi L.B."/>
            <person name="Cui X."/>
            <person name="Yuan T."/>
            <person name="Jiang B."/>
            <person name="Yang W."/>
            <person name="Lam T.T.-Y."/>
            <person name="Chang Q."/>
            <person name="Ding S."/>
            <person name="Wang X."/>
            <person name="Zhu J."/>
            <person name="Ruan X."/>
            <person name="Zhao L."/>
            <person name="Wei J."/>
            <person name="Que T."/>
            <person name="Du C."/>
            <person name="Cheng J."/>
            <person name="Dai P."/>
            <person name="Han X."/>
            <person name="Huang E."/>
            <person name="Gao Y."/>
            <person name="Liu J."/>
            <person name="Shao H."/>
            <person name="Ye R."/>
            <person name="Li L."/>
            <person name="Wei W."/>
            <person name="Wang X."/>
            <person name="Wang C."/>
            <person name="Yang T."/>
            <person name="Huo Q."/>
            <person name="Li W."/>
            <person name="Guo W."/>
            <person name="Chen H."/>
            <person name="Zhou L."/>
            <person name="Ni X."/>
            <person name="Tian J."/>
            <person name="Zhou Y."/>
            <person name="Sheng Y."/>
            <person name="Liu T."/>
            <person name="Pan Y."/>
            <person name="Xia L."/>
            <person name="Li J."/>
            <person name="Zhao F."/>
            <person name="Cao W."/>
        </authorList>
    </citation>
    <scope>NUCLEOTIDE SEQUENCE</scope>
    <source>
        <strain evidence="1">Hyas-2018</strain>
    </source>
</reference>
<accession>A0ACB7T262</accession>
<dbReference type="EMBL" id="CM023482">
    <property type="protein sequence ID" value="KAH6940084.1"/>
    <property type="molecule type" value="Genomic_DNA"/>
</dbReference>
<keyword evidence="2" id="KW-1185">Reference proteome</keyword>
<protein>
    <submittedName>
        <fullName evidence="1">Uncharacterized protein</fullName>
    </submittedName>
</protein>
<organism evidence="1 2">
    <name type="scientific">Hyalomma asiaticum</name>
    <name type="common">Tick</name>
    <dbReference type="NCBI Taxonomy" id="266040"/>
    <lineage>
        <taxon>Eukaryota</taxon>
        <taxon>Metazoa</taxon>
        <taxon>Ecdysozoa</taxon>
        <taxon>Arthropoda</taxon>
        <taxon>Chelicerata</taxon>
        <taxon>Arachnida</taxon>
        <taxon>Acari</taxon>
        <taxon>Parasitiformes</taxon>
        <taxon>Ixodida</taxon>
        <taxon>Ixodoidea</taxon>
        <taxon>Ixodidae</taxon>
        <taxon>Hyalomminae</taxon>
        <taxon>Hyalomma</taxon>
    </lineage>
</organism>
<gene>
    <name evidence="1" type="ORF">HPB50_024649</name>
</gene>
<name>A0ACB7T262_HYAAI</name>
<sequence length="345" mass="37938">MSKSAYIFPFAVVIDAISITMTHLHHWMAVVNVTWFLATEGGVASPKYLSTAIVPEHQPPRALSLKKGDLLRLRCDSTASFSLNVTFAWFFKGLPIPSSPRPGLYRYKVAVARQAGRHPQATPYSTLDMGHCHAAHAGIYSCQIVVEGAIVGKRWFEVRVTASTRQEADTQVVSGHDPLTPLVHVPVALSFRGLPRRPLVGRTRWSSPSRLVDQACDNDEVCADTDPVSLCEGGVCICAPTFTLEGTHCIKRVGRYQRCGAQVVCRGSSMICNEGFCECSKEIGERDDECGVKGPRSTLSLIMIYTSIAITLFAIVFVLFYAFCQKRYDINDDLKGAFIVTCVIL</sequence>
<dbReference type="Proteomes" id="UP000821845">
    <property type="component" value="Chromosome 2"/>
</dbReference>
<proteinExistence type="predicted"/>
<evidence type="ECO:0000313" key="2">
    <source>
        <dbReference type="Proteomes" id="UP000821845"/>
    </source>
</evidence>
<evidence type="ECO:0000313" key="1">
    <source>
        <dbReference type="EMBL" id="KAH6940084.1"/>
    </source>
</evidence>